<dbReference type="GO" id="GO:0019825">
    <property type="term" value="F:oxygen binding"/>
    <property type="evidence" value="ECO:0007669"/>
    <property type="project" value="InterPro"/>
</dbReference>
<keyword evidence="2" id="KW-1185">Reference proteome</keyword>
<dbReference type="EMBL" id="FN647779">
    <property type="protein sequence ID" value="CBJ28565.1"/>
    <property type="molecule type" value="Genomic_DNA"/>
</dbReference>
<name>D7FHK8_ECTSI</name>
<dbReference type="SUPFAM" id="SSF46458">
    <property type="entry name" value="Globin-like"/>
    <property type="match status" value="1"/>
</dbReference>
<evidence type="ECO:0000313" key="2">
    <source>
        <dbReference type="Proteomes" id="UP000002630"/>
    </source>
</evidence>
<dbReference type="InParanoid" id="D7FHK8"/>
<sequence length="168" mass="18652">MLKGVKRNWAMISEGPETQGSFNGASTSLVALYDTFFARLFLLEPSMRSMFGDNMIRQSKFLVGLVNIIVKMEDMLKQGLSPLYSFADRSVAMGARPEHYEVIAEVLPIALEACAGEGVWTPDIAGAWRDVMSFAILAVVERTVESWGSTHGTSLSEVQLTVQKWWAR</sequence>
<dbReference type="EMBL" id="FN649750">
    <property type="protein sequence ID" value="CBJ28565.1"/>
    <property type="molecule type" value="Genomic_DNA"/>
</dbReference>
<dbReference type="OrthoDB" id="75711at2759"/>
<dbReference type="SMR" id="D7FHK8"/>
<dbReference type="InterPro" id="IPR009050">
    <property type="entry name" value="Globin-like_sf"/>
</dbReference>
<reference evidence="1 2" key="1">
    <citation type="journal article" date="2010" name="Nature">
        <title>The Ectocarpus genome and the independent evolution of multicellularity in brown algae.</title>
        <authorList>
            <person name="Cock J.M."/>
            <person name="Sterck L."/>
            <person name="Rouze P."/>
            <person name="Scornet D."/>
            <person name="Allen A.E."/>
            <person name="Amoutzias G."/>
            <person name="Anthouard V."/>
            <person name="Artiguenave F."/>
            <person name="Aury J.M."/>
            <person name="Badger J.H."/>
            <person name="Beszteri B."/>
            <person name="Billiau K."/>
            <person name="Bonnet E."/>
            <person name="Bothwell J.H."/>
            <person name="Bowler C."/>
            <person name="Boyen C."/>
            <person name="Brownlee C."/>
            <person name="Carrano C.J."/>
            <person name="Charrier B."/>
            <person name="Cho G.Y."/>
            <person name="Coelho S.M."/>
            <person name="Collen J."/>
            <person name="Corre E."/>
            <person name="Da Silva C."/>
            <person name="Delage L."/>
            <person name="Delaroque N."/>
            <person name="Dittami S.M."/>
            <person name="Doulbeau S."/>
            <person name="Elias M."/>
            <person name="Farnham G."/>
            <person name="Gachon C.M."/>
            <person name="Gschloessl B."/>
            <person name="Heesch S."/>
            <person name="Jabbari K."/>
            <person name="Jubin C."/>
            <person name="Kawai H."/>
            <person name="Kimura K."/>
            <person name="Kloareg B."/>
            <person name="Kupper F.C."/>
            <person name="Lang D."/>
            <person name="Le Bail A."/>
            <person name="Leblanc C."/>
            <person name="Lerouge P."/>
            <person name="Lohr M."/>
            <person name="Lopez P.J."/>
            <person name="Martens C."/>
            <person name="Maumus F."/>
            <person name="Michel G."/>
            <person name="Miranda-Saavedra D."/>
            <person name="Morales J."/>
            <person name="Moreau H."/>
            <person name="Motomura T."/>
            <person name="Nagasato C."/>
            <person name="Napoli C.A."/>
            <person name="Nelson D.R."/>
            <person name="Nyvall-Collen P."/>
            <person name="Peters A.F."/>
            <person name="Pommier C."/>
            <person name="Potin P."/>
            <person name="Poulain J."/>
            <person name="Quesneville H."/>
            <person name="Read B."/>
            <person name="Rensing S.A."/>
            <person name="Ritter A."/>
            <person name="Rousvoal S."/>
            <person name="Samanta M."/>
            <person name="Samson G."/>
            <person name="Schroeder D.C."/>
            <person name="Segurens B."/>
            <person name="Strittmatter M."/>
            <person name="Tonon T."/>
            <person name="Tregear J.W."/>
            <person name="Valentin K."/>
            <person name="von Dassow P."/>
            <person name="Yamagishi T."/>
            <person name="Van de Peer Y."/>
            <person name="Wincker P."/>
        </authorList>
    </citation>
    <scope>NUCLEOTIDE SEQUENCE [LARGE SCALE GENOMIC DNA]</scope>
    <source>
        <strain evidence="2">Ec32 / CCAP1310/4</strain>
    </source>
</reference>
<accession>D7FHK8</accession>
<protein>
    <submittedName>
        <fullName evidence="1">Hemoglobin</fullName>
    </submittedName>
</protein>
<dbReference type="GO" id="GO:0020037">
    <property type="term" value="F:heme binding"/>
    <property type="evidence" value="ECO:0007669"/>
    <property type="project" value="InterPro"/>
</dbReference>
<dbReference type="Proteomes" id="UP000002630">
    <property type="component" value="Linkage Group LG25"/>
</dbReference>
<dbReference type="AlphaFoldDB" id="D7FHK8"/>
<dbReference type="InterPro" id="IPR012292">
    <property type="entry name" value="Globin/Proto"/>
</dbReference>
<organism evidence="1 2">
    <name type="scientific">Ectocarpus siliculosus</name>
    <name type="common">Brown alga</name>
    <name type="synonym">Conferva siliculosa</name>
    <dbReference type="NCBI Taxonomy" id="2880"/>
    <lineage>
        <taxon>Eukaryota</taxon>
        <taxon>Sar</taxon>
        <taxon>Stramenopiles</taxon>
        <taxon>Ochrophyta</taxon>
        <taxon>PX clade</taxon>
        <taxon>Phaeophyceae</taxon>
        <taxon>Ectocarpales</taxon>
        <taxon>Ectocarpaceae</taxon>
        <taxon>Ectocarpus</taxon>
    </lineage>
</organism>
<evidence type="ECO:0000313" key="1">
    <source>
        <dbReference type="EMBL" id="CBJ28565.1"/>
    </source>
</evidence>
<dbReference type="Gene3D" id="1.10.490.10">
    <property type="entry name" value="Globins"/>
    <property type="match status" value="1"/>
</dbReference>
<dbReference type="STRING" id="2880.D7FHK8"/>
<proteinExistence type="predicted"/>
<gene>
    <name evidence="1" type="ORF">Esi_0109_0011</name>
</gene>